<dbReference type="AlphaFoldDB" id="A0A1H2UVV8"/>
<dbReference type="OrthoDB" id="7721587at2"/>
<dbReference type="RefSeq" id="WP_091614253.1">
    <property type="nucleotide sequence ID" value="NZ_FNNC01000003.1"/>
</dbReference>
<dbReference type="EMBL" id="FNNC01000003">
    <property type="protein sequence ID" value="SDW60118.1"/>
    <property type="molecule type" value="Genomic_DNA"/>
</dbReference>
<proteinExistence type="predicted"/>
<evidence type="ECO:0000313" key="1">
    <source>
        <dbReference type="EMBL" id="SDW60118.1"/>
    </source>
</evidence>
<name>A0A1H2UVV8_9BACI</name>
<accession>A0A1H2UVV8</accession>
<gene>
    <name evidence="1" type="ORF">SAMN05421781_1921</name>
</gene>
<dbReference type="Proteomes" id="UP000199488">
    <property type="component" value="Unassembled WGS sequence"/>
</dbReference>
<dbReference type="InterPro" id="IPR038128">
    <property type="entry name" value="Gamma_PGA_hydro_sf"/>
</dbReference>
<dbReference type="Gene3D" id="3.40.630.100">
    <property type="entry name" value="Poly-gamma-glutamate hydrolase, zinc-binding motif"/>
    <property type="match status" value="1"/>
</dbReference>
<dbReference type="Pfam" id="PF05908">
    <property type="entry name" value="Gamma_PGA_hydro"/>
    <property type="match status" value="1"/>
</dbReference>
<keyword evidence="2" id="KW-1185">Reference proteome</keyword>
<sequence length="219" mass="24323">MRKKKYADYAELNAEELEGRDYEIRVLQGGHRSLAALAPHGGAIEAGTSELVEELHRSCHFSAYDFRAKKRTGNRGLHIRSTRFDEPRALSLAAEALFTVTLHGYRGEEEKTYIGGLDTSTADLIGTELAAAGFNVDFEPPSAIEGKYEGNICNKNARMQGVQLEISSAQRRAFFANEDLRSANRGNRLSSFYTYAGAIGRAMIRAKTIVRVREIQMSE</sequence>
<organism evidence="1 2">
    <name type="scientific">Marinococcus luteus</name>
    <dbReference type="NCBI Taxonomy" id="1122204"/>
    <lineage>
        <taxon>Bacteria</taxon>
        <taxon>Bacillati</taxon>
        <taxon>Bacillota</taxon>
        <taxon>Bacilli</taxon>
        <taxon>Bacillales</taxon>
        <taxon>Bacillaceae</taxon>
        <taxon>Marinococcus</taxon>
    </lineage>
</organism>
<reference evidence="1 2" key="1">
    <citation type="submission" date="2016-10" db="EMBL/GenBank/DDBJ databases">
        <authorList>
            <person name="de Groot N.N."/>
        </authorList>
    </citation>
    <scope>NUCLEOTIDE SEQUENCE [LARGE SCALE GENOMIC DNA]</scope>
    <source>
        <strain evidence="1 2">DSM 23126</strain>
    </source>
</reference>
<dbReference type="STRING" id="1122204.SAMN05421781_1921"/>
<evidence type="ECO:0000313" key="2">
    <source>
        <dbReference type="Proteomes" id="UP000199488"/>
    </source>
</evidence>
<dbReference type="InterPro" id="IPR008585">
    <property type="entry name" value="Gamma_PGA_hydro"/>
</dbReference>
<protein>
    <submittedName>
        <fullName evidence="1">Phage-related replication protein YjqB, UPF0714/DUF867 family</fullName>
    </submittedName>
</protein>